<dbReference type="InterPro" id="IPR002755">
    <property type="entry name" value="DNA_primase_S"/>
</dbReference>
<keyword evidence="10 11" id="KW-0464">Manganese</keyword>
<evidence type="ECO:0000256" key="12">
    <source>
        <dbReference type="RuleBase" id="RU003514"/>
    </source>
</evidence>
<evidence type="ECO:0000256" key="7">
    <source>
        <dbReference type="ARBA" id="ARBA00022723"/>
    </source>
</evidence>
<evidence type="ECO:0000256" key="5">
    <source>
        <dbReference type="ARBA" id="ARBA00022695"/>
    </source>
</evidence>
<keyword evidence="4 11" id="KW-0808">Transferase</keyword>
<evidence type="ECO:0000256" key="1">
    <source>
        <dbReference type="ARBA" id="ARBA00009762"/>
    </source>
</evidence>
<feature type="active site" evidence="11">
    <location>
        <position position="94"/>
    </location>
</feature>
<dbReference type="GO" id="GO:0006269">
    <property type="term" value="P:DNA replication, synthesis of primer"/>
    <property type="evidence" value="ECO:0007669"/>
    <property type="project" value="UniProtKB-UniRule"/>
</dbReference>
<comment type="function">
    <text evidence="13">RNA polymerase that catalyzes the synthesis of short RNA molecules used as primers for DNA polymerase during DNA replication.</text>
</comment>
<dbReference type="GO" id="GO:0046872">
    <property type="term" value="F:metal ion binding"/>
    <property type="evidence" value="ECO:0007669"/>
    <property type="project" value="UniProtKB-KW"/>
</dbReference>
<dbReference type="EMBL" id="FOAK01000017">
    <property type="protein sequence ID" value="SEL41274.1"/>
    <property type="molecule type" value="Genomic_DNA"/>
</dbReference>
<keyword evidence="2 11" id="KW-0240">DNA-directed RNA polymerase</keyword>
<name>A0A1H7Q0N8_9EURY</name>
<comment type="subunit">
    <text evidence="11">Heterodimer of a small subunit (PriS) and a large subunit (PriL).</text>
</comment>
<gene>
    <name evidence="11" type="primary">priS</name>
    <name evidence="14" type="ORF">SAMN05216439_0491</name>
</gene>
<dbReference type="Proteomes" id="UP000199506">
    <property type="component" value="Unassembled WGS sequence"/>
</dbReference>
<comment type="cofactor">
    <cofactor evidence="11">
        <name>Mg(2+)</name>
        <dbReference type="ChEBI" id="CHEBI:18420"/>
    </cofactor>
    <cofactor evidence="11">
        <name>Mn(2+)</name>
        <dbReference type="ChEBI" id="CHEBI:29035"/>
    </cofactor>
</comment>
<dbReference type="EC" id="2.7.7.-" evidence="11"/>
<dbReference type="GO" id="GO:1990077">
    <property type="term" value="C:primosome complex"/>
    <property type="evidence" value="ECO:0007669"/>
    <property type="project" value="UniProtKB-KW"/>
</dbReference>
<keyword evidence="5 11" id="KW-0548">Nucleotidyltransferase</keyword>
<dbReference type="GO" id="GO:0000428">
    <property type="term" value="C:DNA-directed RNA polymerase complex"/>
    <property type="evidence" value="ECO:0007669"/>
    <property type="project" value="UniProtKB-KW"/>
</dbReference>
<dbReference type="STRING" id="190974.SAMN05216439_0491"/>
<evidence type="ECO:0000313" key="15">
    <source>
        <dbReference type="Proteomes" id="UP000199506"/>
    </source>
</evidence>
<dbReference type="Gene3D" id="3.90.920.10">
    <property type="entry name" value="DNA primase, PRIM domain"/>
    <property type="match status" value="1"/>
</dbReference>
<keyword evidence="9 11" id="KW-0804">Transcription</keyword>
<dbReference type="SUPFAM" id="SSF56747">
    <property type="entry name" value="Prim-pol domain"/>
    <property type="match status" value="1"/>
</dbReference>
<dbReference type="GO" id="GO:0003899">
    <property type="term" value="F:DNA-directed RNA polymerase activity"/>
    <property type="evidence" value="ECO:0007669"/>
    <property type="project" value="UniProtKB-UniRule"/>
</dbReference>
<protein>
    <recommendedName>
        <fullName evidence="11">DNA primase small subunit PriS</fullName>
        <ecNumber evidence="11">2.7.7.-</ecNumber>
    </recommendedName>
</protein>
<dbReference type="OrthoDB" id="31125at2157"/>
<evidence type="ECO:0000256" key="8">
    <source>
        <dbReference type="ARBA" id="ARBA00022842"/>
    </source>
</evidence>
<evidence type="ECO:0000256" key="2">
    <source>
        <dbReference type="ARBA" id="ARBA00022478"/>
    </source>
</evidence>
<dbReference type="NCBIfam" id="TIGR00335">
    <property type="entry name" value="primase_sml"/>
    <property type="match status" value="1"/>
</dbReference>
<proteinExistence type="inferred from homology"/>
<dbReference type="AlphaFoldDB" id="A0A1H7Q0N8"/>
<accession>A0A1H7Q0N8</accession>
<evidence type="ECO:0000256" key="13">
    <source>
        <dbReference type="RuleBase" id="RU004224"/>
    </source>
</evidence>
<evidence type="ECO:0000256" key="3">
    <source>
        <dbReference type="ARBA" id="ARBA00022515"/>
    </source>
</evidence>
<evidence type="ECO:0000256" key="6">
    <source>
        <dbReference type="ARBA" id="ARBA00022705"/>
    </source>
</evidence>
<dbReference type="InterPro" id="IPR014052">
    <property type="entry name" value="DNA_primase_ssu_euk/arc"/>
</dbReference>
<evidence type="ECO:0000256" key="10">
    <source>
        <dbReference type="ARBA" id="ARBA00023211"/>
    </source>
</evidence>
<feature type="active site" evidence="11">
    <location>
        <position position="274"/>
    </location>
</feature>
<reference evidence="14 15" key="1">
    <citation type="submission" date="2016-10" db="EMBL/GenBank/DDBJ databases">
        <authorList>
            <person name="de Groot N.N."/>
        </authorList>
    </citation>
    <scope>NUCLEOTIDE SEQUENCE [LARGE SCALE GENOMIC DNA]</scope>
    <source>
        <strain evidence="14 15">DSM 11978</strain>
    </source>
</reference>
<dbReference type="PANTHER" id="PTHR10536">
    <property type="entry name" value="DNA PRIMASE SMALL SUBUNIT"/>
    <property type="match status" value="1"/>
</dbReference>
<keyword evidence="3 11" id="KW-0639">Primosome</keyword>
<feature type="active site" evidence="11">
    <location>
        <position position="96"/>
    </location>
</feature>
<comment type="function">
    <text evidence="11">Catalytic subunit of DNA primase, an RNA polymerase that catalyzes the synthesis of short RNA molecules used as primers for DNA polymerase during DNA replication. The small subunit contains the primase catalytic core and has DNA synthesis activity on its own. Binding to the large subunit stabilizes and modulates the activity, increasing the rate of DNA synthesis while decreasing the length of the DNA fragments, and conferring RNA synthesis capability. The DNA polymerase activity may enable DNA primase to also catalyze primer extension after primer synthesis. May also play a role in DNA repair.</text>
</comment>
<evidence type="ECO:0000256" key="9">
    <source>
        <dbReference type="ARBA" id="ARBA00023163"/>
    </source>
</evidence>
<keyword evidence="6 11" id="KW-0235">DNA replication</keyword>
<evidence type="ECO:0000256" key="11">
    <source>
        <dbReference type="HAMAP-Rule" id="MF_00700"/>
    </source>
</evidence>
<dbReference type="RefSeq" id="WP_069574308.1">
    <property type="nucleotide sequence ID" value="NZ_FOAK01000017.1"/>
</dbReference>
<evidence type="ECO:0000256" key="4">
    <source>
        <dbReference type="ARBA" id="ARBA00022679"/>
    </source>
</evidence>
<dbReference type="Pfam" id="PF01896">
    <property type="entry name" value="DNA_primase_S"/>
    <property type="match status" value="1"/>
</dbReference>
<dbReference type="Gene3D" id="1.10.8.160">
    <property type="entry name" value="DNA primase S, domain 2"/>
    <property type="match status" value="1"/>
</dbReference>
<keyword evidence="7 11" id="KW-0479">Metal-binding</keyword>
<sequence>MFSKATLKERRQYYREEWSVKDLPEFIATDLKKREFGFDHNGRGPNDRYKVFRGPESLGKFLKFKSPFAAYISVAFYNNPRRREDWLKAEYIFDVDAKDIPIRTCQCNGVCEVCLGEALEIVNSLIDTLQSDLGLKNIHLIYSGRGYHIRILDEEMMSANSELRSEVLKYAAGAEVPKSQFINPEISNKSFNFEHFTIPVGYSKIFTDKVKFNIQHLVGNEKIDGINPKLMKDILSSRHHLDNDNWGYFKRDIGPRRYKNLVAAMARVNLSTIDAKVSIDLKRILRLPSSLHSKVSMKCMEVKNRENFDPLDKAVPKFVYERKGV</sequence>
<comment type="similarity">
    <text evidence="1 11 12">Belongs to the eukaryotic-type primase small subunit family.</text>
</comment>
<evidence type="ECO:0000313" key="14">
    <source>
        <dbReference type="EMBL" id="SEL41274.1"/>
    </source>
</evidence>
<dbReference type="InterPro" id="IPR023639">
    <property type="entry name" value="DNA_primase_ssu_PriS"/>
</dbReference>
<organism evidence="14 15">
    <name type="scientific">Methanobrevibacter gottschalkii</name>
    <dbReference type="NCBI Taxonomy" id="190974"/>
    <lineage>
        <taxon>Archaea</taxon>
        <taxon>Methanobacteriati</taxon>
        <taxon>Methanobacteriota</taxon>
        <taxon>Methanomada group</taxon>
        <taxon>Methanobacteria</taxon>
        <taxon>Methanobacteriales</taxon>
        <taxon>Methanobacteriaceae</taxon>
        <taxon>Methanobrevibacter</taxon>
    </lineage>
</organism>
<dbReference type="HAMAP" id="MF_00700">
    <property type="entry name" value="DNA_primase_sml_arc"/>
    <property type="match status" value="1"/>
</dbReference>
<keyword evidence="8 11" id="KW-0460">Magnesium</keyword>